<feature type="transmembrane region" description="Helical" evidence="2">
    <location>
        <begin position="121"/>
        <end position="145"/>
    </location>
</feature>
<dbReference type="OrthoDB" id="264015at2759"/>
<feature type="transmembrane region" description="Helical" evidence="2">
    <location>
        <begin position="208"/>
        <end position="231"/>
    </location>
</feature>
<feature type="transmembrane region" description="Helical" evidence="2">
    <location>
        <begin position="86"/>
        <end position="109"/>
    </location>
</feature>
<evidence type="ECO:0000256" key="2">
    <source>
        <dbReference type="SAM" id="Phobius"/>
    </source>
</evidence>
<dbReference type="PANTHER" id="PTHR35152">
    <property type="entry name" value="DOMAIN SIGNALLING PROTEIN, PUTATIVE (AFU_ORTHOLOGUE AFUA_5G11310)-RELATED"/>
    <property type="match status" value="1"/>
</dbReference>
<feature type="transmembrane region" description="Helical" evidence="2">
    <location>
        <begin position="151"/>
        <end position="171"/>
    </location>
</feature>
<feature type="region of interest" description="Disordered" evidence="1">
    <location>
        <begin position="764"/>
        <end position="794"/>
    </location>
</feature>
<dbReference type="VEuPathDB" id="FungiDB:BCV72DRAFT_228208"/>
<feature type="transmembrane region" description="Helical" evidence="2">
    <location>
        <begin position="45"/>
        <end position="66"/>
    </location>
</feature>
<dbReference type="EMBL" id="KV921922">
    <property type="protein sequence ID" value="ORE06474.1"/>
    <property type="molecule type" value="Genomic_DNA"/>
</dbReference>
<keyword evidence="2" id="KW-1133">Transmembrane helix</keyword>
<dbReference type="Pfam" id="PF03707">
    <property type="entry name" value="MHYT"/>
    <property type="match status" value="2"/>
</dbReference>
<reference evidence="4" key="1">
    <citation type="journal article" date="2016" name="Proc. Natl. Acad. Sci. U.S.A.">
        <title>Lipid metabolic changes in an early divergent fungus govern the establishment of a mutualistic symbiosis with endobacteria.</title>
        <authorList>
            <person name="Lastovetsky O.A."/>
            <person name="Gaspar M.L."/>
            <person name="Mondo S.J."/>
            <person name="LaButti K.M."/>
            <person name="Sandor L."/>
            <person name="Grigoriev I.V."/>
            <person name="Henry S.A."/>
            <person name="Pawlowska T.E."/>
        </authorList>
    </citation>
    <scope>NUCLEOTIDE SEQUENCE [LARGE SCALE GENOMIC DNA]</scope>
    <source>
        <strain evidence="4">ATCC 52814</strain>
    </source>
</reference>
<feature type="domain" description="MHYT" evidence="3">
    <location>
        <begin position="10"/>
        <end position="209"/>
    </location>
</feature>
<feature type="transmembrane region" description="Helical" evidence="2">
    <location>
        <begin position="243"/>
        <end position="266"/>
    </location>
</feature>
<keyword evidence="2" id="KW-0472">Membrane</keyword>
<evidence type="ECO:0000256" key="1">
    <source>
        <dbReference type="SAM" id="MobiDB-lite"/>
    </source>
</evidence>
<protein>
    <recommendedName>
        <fullName evidence="3">MHYT domain-containing protein</fullName>
    </recommendedName>
</protein>
<evidence type="ECO:0000313" key="4">
    <source>
        <dbReference type="EMBL" id="ORE06474.1"/>
    </source>
</evidence>
<keyword evidence="2" id="KW-0812">Transmembrane</keyword>
<dbReference type="AlphaFoldDB" id="A0A1X0R3A4"/>
<gene>
    <name evidence="4" type="ORF">BCV72DRAFT_228208</name>
</gene>
<proteinExistence type="predicted"/>
<sequence>MDLSEATQYFDGGIIFVSYIISVIGAQTTLELLTRRTHIHGLYNWFLLASASFTMGAVGIWSMHFIGNNSMTLWTDDASYQLSYEAGYTFASLVVAIVCMFISFAFVGVTEKAQLIRIIPSGIFTGCGIACMHYLGQFAVEYFVIGYKRAYVIGAIVIACIAVTIALYIFFKLRENWTDTWYKRLGCAMLMAVAVCGKKKKTMNYPISFIYSCALGMHYTALVGTVFYVPYGHNPPPQPKLRPAALIGIIAAIVVVACATLSYISFKTGLKEFKKVTSKRLILDSVIFDKSGHILVKVDGTLPAKEIIHDLDANEATQHFNSGHPLFILLFEAIIQRVSIQTPFLDNRRHSGVSDTSQPLLDSIKNQFLDAVQDLQQELHFMYPSDLGIMSDIVVTTDTIAKSAFSKVNPFAQKNSKQRQSFQYGNQPLAEIIDETVVDLTVKGKRMSRLVNLMSTSKLSEDEELGGNSGRTKRLSSSTALASVDTLRLSVEDSDGEDKHIFLTQRLTSNKETQRLLSQGYRFAEPTFIAKTMAAKLRVPPEYMRQCFLDMDQLINSTYTLTRAPSETKNAVCMGAFVLVEENGLSILVDKVKRYAFPFVDLMLDNEGELDRQELDYINTTLQGRTLLEISQSPKDSWPSPRLAKALEHAANQLFDISAYSKALYQSSVLHSTVIDLPAFALTPCPCQLILFTTLVTTPGTETAINRTFYEPFKCIPLSIFKPLCGYLTDQAAYIYQLENRPRPYSMQQQLYLQAGLSEHTQSSDQVEEIIEPSNRHNFSLPPPPRSKRKRLSTTVVSSQTPLSVLKTPLTVLPTKDRFWWIDLIVENIIHNSI</sequence>
<dbReference type="Proteomes" id="UP000242414">
    <property type="component" value="Unassembled WGS sequence"/>
</dbReference>
<dbReference type="PROSITE" id="PS50924">
    <property type="entry name" value="MHYT"/>
    <property type="match status" value="1"/>
</dbReference>
<feature type="transmembrane region" description="Helical" evidence="2">
    <location>
        <begin position="12"/>
        <end position="33"/>
    </location>
</feature>
<organism evidence="4">
    <name type="scientific">Rhizopus microsporus var. microsporus</name>
    <dbReference type="NCBI Taxonomy" id="86635"/>
    <lineage>
        <taxon>Eukaryota</taxon>
        <taxon>Fungi</taxon>
        <taxon>Fungi incertae sedis</taxon>
        <taxon>Mucoromycota</taxon>
        <taxon>Mucoromycotina</taxon>
        <taxon>Mucoromycetes</taxon>
        <taxon>Mucorales</taxon>
        <taxon>Mucorineae</taxon>
        <taxon>Rhizopodaceae</taxon>
        <taxon>Rhizopus</taxon>
    </lineage>
</organism>
<evidence type="ECO:0000259" key="3">
    <source>
        <dbReference type="PROSITE" id="PS50924"/>
    </source>
</evidence>
<dbReference type="InterPro" id="IPR005330">
    <property type="entry name" value="MHYT_dom"/>
</dbReference>
<dbReference type="PANTHER" id="PTHR35152:SF1">
    <property type="entry name" value="DOMAIN SIGNALLING PROTEIN, PUTATIVE (AFU_ORTHOLOGUE AFUA_5G11310)-RELATED"/>
    <property type="match status" value="1"/>
</dbReference>
<name>A0A1X0R3A4_RHIZD</name>
<accession>A0A1X0R3A4</accession>